<name>A0A165DCR6_9APHY</name>
<dbReference type="Proteomes" id="UP000076871">
    <property type="component" value="Unassembled WGS sequence"/>
</dbReference>
<protein>
    <submittedName>
        <fullName evidence="1">Uncharacterized protein</fullName>
    </submittedName>
</protein>
<dbReference type="SUPFAM" id="SSF53335">
    <property type="entry name" value="S-adenosyl-L-methionine-dependent methyltransferases"/>
    <property type="match status" value="1"/>
</dbReference>
<dbReference type="InterPro" id="IPR029063">
    <property type="entry name" value="SAM-dependent_MTases_sf"/>
</dbReference>
<dbReference type="EMBL" id="KV427635">
    <property type="protein sequence ID" value="KZT04576.1"/>
    <property type="molecule type" value="Genomic_DNA"/>
</dbReference>
<keyword evidence="2" id="KW-1185">Reference proteome</keyword>
<dbReference type="GO" id="GO:0032991">
    <property type="term" value="C:protein-containing complex"/>
    <property type="evidence" value="ECO:0007669"/>
    <property type="project" value="TreeGrafter"/>
</dbReference>
<organism evidence="1 2">
    <name type="scientific">Laetiporus sulphureus 93-53</name>
    <dbReference type="NCBI Taxonomy" id="1314785"/>
    <lineage>
        <taxon>Eukaryota</taxon>
        <taxon>Fungi</taxon>
        <taxon>Dikarya</taxon>
        <taxon>Basidiomycota</taxon>
        <taxon>Agaricomycotina</taxon>
        <taxon>Agaricomycetes</taxon>
        <taxon>Polyporales</taxon>
        <taxon>Laetiporus</taxon>
    </lineage>
</organism>
<accession>A0A165DCR6</accession>
<evidence type="ECO:0000313" key="2">
    <source>
        <dbReference type="Proteomes" id="UP000076871"/>
    </source>
</evidence>
<gene>
    <name evidence="1" type="ORF">LAESUDRAFT_657570</name>
</gene>
<sequence length="349" mass="38753">MEEEPEFPSACGPIRLPPSTIRVTDADEEIFLLYTSLAAQDPTDSSTGFRGLGYVDSHKDTLTIEFTIQTPDASSAIVENDRAIPQRRLGRAATKKQKVALAGQEQVLSVELYQDKTALRSRKGDTGSVLWRASVDLAHYVLQQYYARAPDALISPAALQGAHVLELGTGTGLLAIVLSRIVARYTATDIEALVPLIRKNLTLNRPKLPPSPSPKHRRVHSRGDTAHSDLLANVIVEALDWEMLHRASAHARRSLYKFPPIDILLVVDCIYHPSLLPALLSTIDHLTTPELTAVLVVTELRAEDVVREFLERWLALSPEGAWKVFRVDGILDRPYVIWIGWKRLSVGQE</sequence>
<dbReference type="PANTHER" id="PTHR14614:SF109">
    <property type="entry name" value="RIBOSOMAL LYSINE N-METHYLTRANSFERASE 5"/>
    <property type="match status" value="1"/>
</dbReference>
<dbReference type="InParanoid" id="A0A165DCR6"/>
<reference evidence="1 2" key="1">
    <citation type="journal article" date="2016" name="Mol. Biol. Evol.">
        <title>Comparative Genomics of Early-Diverging Mushroom-Forming Fungi Provides Insights into the Origins of Lignocellulose Decay Capabilities.</title>
        <authorList>
            <person name="Nagy L.G."/>
            <person name="Riley R."/>
            <person name="Tritt A."/>
            <person name="Adam C."/>
            <person name="Daum C."/>
            <person name="Floudas D."/>
            <person name="Sun H."/>
            <person name="Yadav J.S."/>
            <person name="Pangilinan J."/>
            <person name="Larsson K.H."/>
            <person name="Matsuura K."/>
            <person name="Barry K."/>
            <person name="Labutti K."/>
            <person name="Kuo R."/>
            <person name="Ohm R.A."/>
            <person name="Bhattacharya S.S."/>
            <person name="Shirouzu T."/>
            <person name="Yoshinaga Y."/>
            <person name="Martin F.M."/>
            <person name="Grigoriev I.V."/>
            <person name="Hibbett D.S."/>
        </authorList>
    </citation>
    <scope>NUCLEOTIDE SEQUENCE [LARGE SCALE GENOMIC DNA]</scope>
    <source>
        <strain evidence="1 2">93-53</strain>
    </source>
</reference>
<evidence type="ECO:0000313" key="1">
    <source>
        <dbReference type="EMBL" id="KZT04576.1"/>
    </source>
</evidence>
<dbReference type="OrthoDB" id="2529286at2759"/>
<proteinExistence type="predicted"/>
<dbReference type="Pfam" id="PF10294">
    <property type="entry name" value="Methyltransf_16"/>
    <property type="match status" value="2"/>
</dbReference>
<dbReference type="GO" id="GO:0008757">
    <property type="term" value="F:S-adenosylmethionine-dependent methyltransferase activity"/>
    <property type="evidence" value="ECO:0007669"/>
    <property type="project" value="UniProtKB-ARBA"/>
</dbReference>
<dbReference type="GeneID" id="63821726"/>
<dbReference type="AlphaFoldDB" id="A0A165DCR6"/>
<dbReference type="GO" id="GO:0005829">
    <property type="term" value="C:cytosol"/>
    <property type="evidence" value="ECO:0007669"/>
    <property type="project" value="TreeGrafter"/>
</dbReference>
<dbReference type="STRING" id="1314785.A0A165DCR6"/>
<dbReference type="Gene3D" id="3.40.50.150">
    <property type="entry name" value="Vaccinia Virus protein VP39"/>
    <property type="match status" value="1"/>
</dbReference>
<dbReference type="RefSeq" id="XP_040762316.1">
    <property type="nucleotide sequence ID" value="XM_040904696.1"/>
</dbReference>
<dbReference type="PANTHER" id="PTHR14614">
    <property type="entry name" value="HEPATOCELLULAR CARCINOMA-ASSOCIATED ANTIGEN"/>
    <property type="match status" value="1"/>
</dbReference>
<dbReference type="InterPro" id="IPR019410">
    <property type="entry name" value="Methyltransf_16"/>
</dbReference>